<comment type="caution">
    <text evidence="3">The sequence shown here is derived from an EMBL/GenBank/DDBJ whole genome shotgun (WGS) entry which is preliminary data.</text>
</comment>
<feature type="binding site" evidence="2">
    <location>
        <begin position="7"/>
        <end position="20"/>
    </location>
    <ligand>
        <name>ATP</name>
        <dbReference type="ChEBI" id="CHEBI:30616"/>
    </ligand>
</feature>
<dbReference type="Pfam" id="PF05636">
    <property type="entry name" value="HIGH_NTase1"/>
    <property type="match status" value="1"/>
</dbReference>
<keyword evidence="2" id="KW-0820">tRNA-binding</keyword>
<accession>A0A9D1J5H4</accession>
<keyword evidence="1 2" id="KW-0819">tRNA processing</keyword>
<dbReference type="PANTHER" id="PTHR37825:SF1">
    <property type="entry name" value="TRNA(MET) CYTIDINE ACETATE LIGASE"/>
    <property type="match status" value="1"/>
</dbReference>
<name>A0A9D1J5H4_9FIRM</name>
<evidence type="ECO:0000256" key="1">
    <source>
        <dbReference type="ARBA" id="ARBA00022694"/>
    </source>
</evidence>
<reference evidence="3" key="2">
    <citation type="journal article" date="2021" name="PeerJ">
        <title>Extensive microbial diversity within the chicken gut microbiome revealed by metagenomics and culture.</title>
        <authorList>
            <person name="Gilroy R."/>
            <person name="Ravi A."/>
            <person name="Getino M."/>
            <person name="Pursley I."/>
            <person name="Horton D.L."/>
            <person name="Alikhan N.F."/>
            <person name="Baker D."/>
            <person name="Gharbi K."/>
            <person name="Hall N."/>
            <person name="Watson M."/>
            <person name="Adriaenssens E.M."/>
            <person name="Foster-Nyarko E."/>
            <person name="Jarju S."/>
            <person name="Secka A."/>
            <person name="Antonio M."/>
            <person name="Oren A."/>
            <person name="Chaudhuri R.R."/>
            <person name="La Ragione R."/>
            <person name="Hildebrand F."/>
            <person name="Pallen M.J."/>
        </authorList>
    </citation>
    <scope>NUCLEOTIDE SEQUENCE</scope>
    <source>
        <strain evidence="3">CHK189-12415</strain>
    </source>
</reference>
<feature type="binding site" evidence="2">
    <location>
        <position position="187"/>
    </location>
    <ligand>
        <name>ATP</name>
        <dbReference type="ChEBI" id="CHEBI:30616"/>
    </ligand>
</feature>
<comment type="subcellular location">
    <subcellularLocation>
        <location evidence="2">Cytoplasm</location>
    </subcellularLocation>
</comment>
<dbReference type="HAMAP" id="MF_01539">
    <property type="entry name" value="TmcAL"/>
    <property type="match status" value="1"/>
</dbReference>
<protein>
    <recommendedName>
        <fullName evidence="2">tRNA(Met) cytidine acetate ligase</fullName>
        <ecNumber evidence="2">6.3.4.-</ecNumber>
    </recommendedName>
</protein>
<dbReference type="Proteomes" id="UP000824241">
    <property type="component" value="Unassembled WGS sequence"/>
</dbReference>
<reference evidence="3" key="1">
    <citation type="submission" date="2020-10" db="EMBL/GenBank/DDBJ databases">
        <authorList>
            <person name="Gilroy R."/>
        </authorList>
    </citation>
    <scope>NUCLEOTIDE SEQUENCE</scope>
    <source>
        <strain evidence="3">CHK189-12415</strain>
    </source>
</reference>
<evidence type="ECO:0000313" key="3">
    <source>
        <dbReference type="EMBL" id="HIR61821.1"/>
    </source>
</evidence>
<organism evidence="3 4">
    <name type="scientific">Candidatus Faecivivens stercoravium</name>
    <dbReference type="NCBI Taxonomy" id="2840803"/>
    <lineage>
        <taxon>Bacteria</taxon>
        <taxon>Bacillati</taxon>
        <taxon>Bacillota</taxon>
        <taxon>Clostridia</taxon>
        <taxon>Eubacteriales</taxon>
        <taxon>Oscillospiraceae</taxon>
        <taxon>Oscillospiraceae incertae sedis</taxon>
        <taxon>Candidatus Faecivivens</taxon>
    </lineage>
</organism>
<keyword evidence="2" id="KW-0694">RNA-binding</keyword>
<feature type="binding site" evidence="2">
    <location>
        <position position="100"/>
    </location>
    <ligand>
        <name>ATP</name>
        <dbReference type="ChEBI" id="CHEBI:30616"/>
    </ligand>
</feature>
<comment type="caution">
    <text evidence="2">Lacks conserved residue(s) required for the propagation of feature annotation.</text>
</comment>
<dbReference type="GO" id="GO:0000049">
    <property type="term" value="F:tRNA binding"/>
    <property type="evidence" value="ECO:0007669"/>
    <property type="project" value="UniProtKB-KW"/>
</dbReference>
<proteinExistence type="inferred from homology"/>
<dbReference type="GO" id="GO:0016879">
    <property type="term" value="F:ligase activity, forming carbon-nitrogen bonds"/>
    <property type="evidence" value="ECO:0007669"/>
    <property type="project" value="UniProtKB-UniRule"/>
</dbReference>
<dbReference type="SUPFAM" id="SSF52374">
    <property type="entry name" value="Nucleotidylyl transferase"/>
    <property type="match status" value="1"/>
</dbReference>
<keyword evidence="2" id="KW-0963">Cytoplasm</keyword>
<dbReference type="EC" id="6.3.4.-" evidence="2"/>
<evidence type="ECO:0000313" key="4">
    <source>
        <dbReference type="Proteomes" id="UP000824241"/>
    </source>
</evidence>
<comment type="catalytic activity">
    <reaction evidence="2">
        <text>cytidine(34) in elongator tRNA(Met) + acetate + ATP = N(4)-acetylcytidine(34) in elongator tRNA(Met) + AMP + diphosphate</text>
        <dbReference type="Rhea" id="RHEA:58144"/>
        <dbReference type="Rhea" id="RHEA-COMP:10693"/>
        <dbReference type="Rhea" id="RHEA-COMP:10694"/>
        <dbReference type="ChEBI" id="CHEBI:30089"/>
        <dbReference type="ChEBI" id="CHEBI:30616"/>
        <dbReference type="ChEBI" id="CHEBI:33019"/>
        <dbReference type="ChEBI" id="CHEBI:74900"/>
        <dbReference type="ChEBI" id="CHEBI:82748"/>
        <dbReference type="ChEBI" id="CHEBI:456215"/>
    </reaction>
</comment>
<dbReference type="PANTHER" id="PTHR37825">
    <property type="entry name" value="TRNA(MET) CYTIDINE ACETATE LIGASE"/>
    <property type="match status" value="1"/>
</dbReference>
<dbReference type="AlphaFoldDB" id="A0A9D1J5H4"/>
<keyword evidence="2" id="KW-0067">ATP-binding</keyword>
<dbReference type="GO" id="GO:0005737">
    <property type="term" value="C:cytoplasm"/>
    <property type="evidence" value="ECO:0007669"/>
    <property type="project" value="UniProtKB-SubCell"/>
</dbReference>
<evidence type="ECO:0000256" key="2">
    <source>
        <dbReference type="HAMAP-Rule" id="MF_01539"/>
    </source>
</evidence>
<dbReference type="InterPro" id="IPR008513">
    <property type="entry name" value="tRNA(Met)_cyd_acetate_ligase"/>
</dbReference>
<comment type="similarity">
    <text evidence="2">Belongs to the TmcAL family.</text>
</comment>
<sequence length="394" mass="42642">MPTAGIVAEYNPLHTGHRFHLTETRKQFTRVIAVMSGHAVQRGGPAAFSKWVRAEAAVRAGADLVLELPAVWASAPAERFAAGAVHILAGTGAVEAVSCGSESGDGAALEQAARGLIEAERDPLLPRLLKEGRTYAAAREEAVKALCGEGTAALLREPNNILALEYLKAMAAEAEAGHPLSFFTVKRLGAGHDSDRPEGGTASASKLRQMLGAGENWAAYIPEEIRPLFLGAAGKGEAGADPRQMDRAVLFKLLSTPPESLRQLPDISEGLENRFLKAAEQAKSAEELLGLVKTKRYTLSRLRRILWNLMLGNREPLVASLPPYIRVLAYRGGTGQQLMREIGQKGTLPLYTSMADIRRDFPEIAEVELNATRLFGLCCPEPVRIDEYPRLRPL</sequence>
<feature type="binding site" evidence="2">
    <location>
        <position position="159"/>
    </location>
    <ligand>
        <name>ATP</name>
        <dbReference type="ChEBI" id="CHEBI:30616"/>
    </ligand>
</feature>
<dbReference type="Gene3D" id="3.40.50.620">
    <property type="entry name" value="HUPs"/>
    <property type="match status" value="1"/>
</dbReference>
<comment type="function">
    <text evidence="2">Catalyzes the formation of N(4)-acetylcytidine (ac(4)C) at the wobble position of elongator tRNA(Met), using acetate and ATP as substrates. First activates an acetate ion to form acetyladenylate (Ac-AMP) and then transfers the acetyl group to tRNA to form ac(4)C34.</text>
</comment>
<dbReference type="GO" id="GO:0006400">
    <property type="term" value="P:tRNA modification"/>
    <property type="evidence" value="ECO:0007669"/>
    <property type="project" value="UniProtKB-UniRule"/>
</dbReference>
<gene>
    <name evidence="2" type="primary">tmcAL</name>
    <name evidence="3" type="ORF">IAB37_09635</name>
</gene>
<dbReference type="EMBL" id="DVHA01000313">
    <property type="protein sequence ID" value="HIR61821.1"/>
    <property type="molecule type" value="Genomic_DNA"/>
</dbReference>
<keyword evidence="2" id="KW-0547">Nucleotide-binding</keyword>
<keyword evidence="2" id="KW-0436">Ligase</keyword>
<dbReference type="InterPro" id="IPR014729">
    <property type="entry name" value="Rossmann-like_a/b/a_fold"/>
</dbReference>
<dbReference type="GO" id="GO:0005524">
    <property type="term" value="F:ATP binding"/>
    <property type="evidence" value="ECO:0007669"/>
    <property type="project" value="UniProtKB-KW"/>
</dbReference>